<comment type="subcellular location">
    <subcellularLocation>
        <location evidence="1">Mitochondrion</location>
    </subcellularLocation>
</comment>
<evidence type="ECO:0000259" key="6">
    <source>
        <dbReference type="SMART" id="SM01238"/>
    </source>
</evidence>
<evidence type="ECO:0000256" key="3">
    <source>
        <dbReference type="ARBA" id="ARBA00023128"/>
    </source>
</evidence>
<dbReference type="KEGG" id="sla:SERLADRAFT_392551"/>
<proteinExistence type="inferred from homology"/>
<evidence type="ECO:0000256" key="1">
    <source>
        <dbReference type="ARBA" id="ARBA00004173"/>
    </source>
</evidence>
<name>F8NZA0_SERL9</name>
<accession>F8NZA0</accession>
<keyword evidence="3" id="KW-0496">Mitochondrion</keyword>
<reference evidence="7" key="1">
    <citation type="submission" date="2011-04" db="EMBL/GenBank/DDBJ databases">
        <title>Evolution of plant cell wall degrading machinery underlies the functional diversity of forest fungi.</title>
        <authorList>
            <consortium name="US DOE Joint Genome Institute (JGI-PGF)"/>
            <person name="Eastwood D.C."/>
            <person name="Floudas D."/>
            <person name="Binder M."/>
            <person name="Majcherczyk A."/>
            <person name="Schneider P."/>
            <person name="Aerts A."/>
            <person name="Asiegbu F.O."/>
            <person name="Baker S.E."/>
            <person name="Barry K."/>
            <person name="Bendiksby M."/>
            <person name="Blumentritt M."/>
            <person name="Coutinho P.M."/>
            <person name="Cullen D."/>
            <person name="Cullen D."/>
            <person name="Gathman A."/>
            <person name="Goodell B."/>
            <person name="Henrissat B."/>
            <person name="Ihrmark K."/>
            <person name="Kauserud H."/>
            <person name="Kohler A."/>
            <person name="LaButti K."/>
            <person name="Lapidus A."/>
            <person name="Lavin J.L."/>
            <person name="Lee Y.-H."/>
            <person name="Lindquist E."/>
            <person name="Lilly W."/>
            <person name="Lucas S."/>
            <person name="Morin E."/>
            <person name="Murat C."/>
            <person name="Oguiza J.A."/>
            <person name="Park J."/>
            <person name="Pisabarro A.G."/>
            <person name="Riley R."/>
            <person name="Rosling A."/>
            <person name="Salamov A."/>
            <person name="Schmidt O."/>
            <person name="Schmutz J."/>
            <person name="Skrede I."/>
            <person name="Stenlid J."/>
            <person name="Wiebenga A."/>
            <person name="Xie X."/>
            <person name="Kues U."/>
            <person name="Hibbett D.S."/>
            <person name="Hoffmeister D."/>
            <person name="Hogberg N."/>
            <person name="Martin F."/>
            <person name="Grigoriev I.V."/>
            <person name="Watkinson S.C."/>
        </authorList>
    </citation>
    <scope>NUCLEOTIDE SEQUENCE</scope>
    <source>
        <strain evidence="7">S7.9</strain>
    </source>
</reference>
<dbReference type="HOGENOM" id="CLU_126679_2_0_1"/>
<evidence type="ECO:0000256" key="2">
    <source>
        <dbReference type="ARBA" id="ARBA00010492"/>
    </source>
</evidence>
<dbReference type="RefSeq" id="XP_007319682.1">
    <property type="nucleotide sequence ID" value="XM_007319620.1"/>
</dbReference>
<evidence type="ECO:0000256" key="5">
    <source>
        <dbReference type="SAM" id="MobiDB-lite"/>
    </source>
</evidence>
<sequence length="128" mass="14804">MSFCLKSSLARLSPAFARSFQNRAALRLVPPTNGTITTPQEFLKAIGRSCETKLSVDNWDALWKTSGLDLRKSGVSVRDRRYIMWCMEKYRQNQPLEEFAHEPKPRKKIRGRGPSVQHGKRIRSRRDT</sequence>
<feature type="region of interest" description="Disordered" evidence="5">
    <location>
        <begin position="96"/>
        <end position="128"/>
    </location>
</feature>
<dbReference type="InterPro" id="IPR039603">
    <property type="entry name" value="Ribosomal_mS41"/>
</dbReference>
<dbReference type="PANTHER" id="PTHR28235:SF1">
    <property type="entry name" value="SMALL RIBOSOMAL SUBUNIT PROTEIN MS41"/>
    <property type="match status" value="1"/>
</dbReference>
<comment type="similarity">
    <text evidence="2">Belongs to the mitochondrion-specific ribosomal protein mS41 family.</text>
</comment>
<evidence type="ECO:0000313" key="7">
    <source>
        <dbReference type="EMBL" id="EGO23920.1"/>
    </source>
</evidence>
<dbReference type="Proteomes" id="UP000008064">
    <property type="component" value="Unassembled WGS sequence"/>
</dbReference>
<dbReference type="GO" id="GO:0005739">
    <property type="term" value="C:mitochondrion"/>
    <property type="evidence" value="ECO:0007669"/>
    <property type="project" value="UniProtKB-SubCell"/>
</dbReference>
<dbReference type="EMBL" id="GL945435">
    <property type="protein sequence ID" value="EGO23920.1"/>
    <property type="molecule type" value="Genomic_DNA"/>
</dbReference>
<evidence type="ECO:0000256" key="4">
    <source>
        <dbReference type="ARBA" id="ARBA00035129"/>
    </source>
</evidence>
<dbReference type="SMART" id="SM01238">
    <property type="entry name" value="IGR"/>
    <property type="match status" value="1"/>
</dbReference>
<dbReference type="AlphaFoldDB" id="F8NZA0"/>
<dbReference type="PANTHER" id="PTHR28235">
    <property type="entry name" value="PROTEIN FYV4, MITOCHONDRIAL"/>
    <property type="match status" value="1"/>
</dbReference>
<feature type="domain" description="Small ribosomal subunit protein mS41 SAM" evidence="6">
    <location>
        <begin position="39"/>
        <end position="93"/>
    </location>
</feature>
<organism>
    <name type="scientific">Serpula lacrymans var. lacrymans (strain S7.9)</name>
    <name type="common">Dry rot fungus</name>
    <dbReference type="NCBI Taxonomy" id="578457"/>
    <lineage>
        <taxon>Eukaryota</taxon>
        <taxon>Fungi</taxon>
        <taxon>Dikarya</taxon>
        <taxon>Basidiomycota</taxon>
        <taxon>Agaricomycotina</taxon>
        <taxon>Agaricomycetes</taxon>
        <taxon>Agaricomycetidae</taxon>
        <taxon>Boletales</taxon>
        <taxon>Coniophorineae</taxon>
        <taxon>Serpulaceae</taxon>
        <taxon>Serpula</taxon>
    </lineage>
</organism>
<gene>
    <name evidence="7" type="ORF">SERLADRAFT_392551</name>
</gene>
<feature type="compositionally biased region" description="Basic residues" evidence="5">
    <location>
        <begin position="118"/>
        <end position="128"/>
    </location>
</feature>
<dbReference type="OrthoDB" id="18595at2759"/>
<protein>
    <recommendedName>
        <fullName evidence="4">Small ribosomal subunit protein mS41</fullName>
    </recommendedName>
</protein>
<dbReference type="GeneID" id="18811557"/>
<dbReference type="Pfam" id="PF09597">
    <property type="entry name" value="SAM_Ribosomal_mS41"/>
    <property type="match status" value="1"/>
</dbReference>
<dbReference type="InterPro" id="IPR019083">
    <property type="entry name" value="SAM_Ribosomal_mS41"/>
</dbReference>